<feature type="signal peptide" evidence="2">
    <location>
        <begin position="1"/>
        <end position="25"/>
    </location>
</feature>
<evidence type="ECO:0008006" key="5">
    <source>
        <dbReference type="Google" id="ProtNLM"/>
    </source>
</evidence>
<evidence type="ECO:0000256" key="2">
    <source>
        <dbReference type="SAM" id="SignalP"/>
    </source>
</evidence>
<organism evidence="3 4">
    <name type="scientific">Persicimonas caeni</name>
    <dbReference type="NCBI Taxonomy" id="2292766"/>
    <lineage>
        <taxon>Bacteria</taxon>
        <taxon>Deltaproteobacteria</taxon>
        <taxon>Bradymonadales</taxon>
        <taxon>Bradymonadaceae</taxon>
        <taxon>Persicimonas</taxon>
    </lineage>
</organism>
<protein>
    <recommendedName>
        <fullName evidence="5">S1/P1 nuclease</fullName>
    </recommendedName>
</protein>
<proteinExistence type="predicted"/>
<evidence type="ECO:0000313" key="4">
    <source>
        <dbReference type="Proteomes" id="UP000315995"/>
    </source>
</evidence>
<reference evidence="3 4" key="1">
    <citation type="submission" date="2019-06" db="EMBL/GenBank/DDBJ databases">
        <title>Persicimonas caeni gen. nov., sp. nov., a predatory bacterium isolated from solar saltern.</title>
        <authorList>
            <person name="Wang S."/>
        </authorList>
    </citation>
    <scope>NUCLEOTIDE SEQUENCE [LARGE SCALE GENOMIC DNA]</scope>
    <source>
        <strain evidence="3 4">YN101</strain>
    </source>
</reference>
<sequence length="388" mass="42824">MSRSRLLVVLCTLALGWLAPPPASAFYILSPKSEPCHERLMLGALGAEAEPFGSAGSAGPKLVSLLTERVRASGVPDDEETRAFVDETAQRYGFSAQSWAEKFVLASFVAGVRQPDTDGLSVIKFNETRSLHLQDGNQPKHSLRQSDHDYEGGDAAAIERAREVVVERLERARSSWQTDEELLERARWSFAYYGEVDVWLVAAAFHLGRAAHVVQDAYAHTLRDDEMRVVAMSNFVDVVEERYFEPRDGPAHSKRLDKCDTDESAFDEMRVVEAREATVELVAVLGLVLSESASRTRLEELLDRPLNRVYTLREGCTVDNAYCGSAWAPLAASEPTEPYNLTLCATGDPSSPRSLHGALIAAAVASLVVVWRLARARGFRSRSRRSTA</sequence>
<keyword evidence="4" id="KW-1185">Reference proteome</keyword>
<dbReference type="Proteomes" id="UP000315995">
    <property type="component" value="Chromosome"/>
</dbReference>
<feature type="chain" id="PRO_5021415629" description="S1/P1 nuclease" evidence="2">
    <location>
        <begin position="26"/>
        <end position="388"/>
    </location>
</feature>
<dbReference type="EMBL" id="CP041186">
    <property type="protein sequence ID" value="QDG51536.1"/>
    <property type="molecule type" value="Genomic_DNA"/>
</dbReference>
<gene>
    <name evidence="3" type="ORF">FIV42_12505</name>
</gene>
<name>A0A4Y6PT80_PERCE</name>
<feature type="transmembrane region" description="Helical" evidence="1">
    <location>
        <begin position="355"/>
        <end position="374"/>
    </location>
</feature>
<accession>A0A4Y6PT80</accession>
<keyword evidence="2" id="KW-0732">Signal</keyword>
<dbReference type="AlphaFoldDB" id="A0A4Y6PT80"/>
<keyword evidence="1" id="KW-1133">Transmembrane helix</keyword>
<evidence type="ECO:0000313" key="3">
    <source>
        <dbReference type="EMBL" id="QDG51536.1"/>
    </source>
</evidence>
<keyword evidence="1" id="KW-0472">Membrane</keyword>
<evidence type="ECO:0000256" key="1">
    <source>
        <dbReference type="SAM" id="Phobius"/>
    </source>
</evidence>
<keyword evidence="1" id="KW-0812">Transmembrane</keyword>